<dbReference type="Gene3D" id="3.10.310.10">
    <property type="entry name" value="Diaminopimelate Epimerase, Chain A, domain 1"/>
    <property type="match status" value="2"/>
</dbReference>
<organism evidence="4 5">
    <name type="scientific">Planobispora rosea</name>
    <dbReference type="NCBI Taxonomy" id="35762"/>
    <lineage>
        <taxon>Bacteria</taxon>
        <taxon>Bacillati</taxon>
        <taxon>Actinomycetota</taxon>
        <taxon>Actinomycetes</taxon>
        <taxon>Streptosporangiales</taxon>
        <taxon>Streptosporangiaceae</taxon>
        <taxon>Planobispora</taxon>
    </lineage>
</organism>
<dbReference type="InterPro" id="IPR003719">
    <property type="entry name" value="Phenazine_PhzF-like"/>
</dbReference>
<proteinExistence type="inferred from homology"/>
<evidence type="ECO:0000256" key="2">
    <source>
        <dbReference type="ARBA" id="ARBA00023235"/>
    </source>
</evidence>
<evidence type="ECO:0000313" key="4">
    <source>
        <dbReference type="EMBL" id="GIH85378.1"/>
    </source>
</evidence>
<dbReference type="PIRSF" id="PIRSF016184">
    <property type="entry name" value="PhzC_PhzF"/>
    <property type="match status" value="1"/>
</dbReference>
<dbReference type="SUPFAM" id="SSF54506">
    <property type="entry name" value="Diaminopimelate epimerase-like"/>
    <property type="match status" value="1"/>
</dbReference>
<evidence type="ECO:0000313" key="5">
    <source>
        <dbReference type="Proteomes" id="UP000655044"/>
    </source>
</evidence>
<protein>
    <submittedName>
        <fullName evidence="4">Oxidoreductase</fullName>
    </submittedName>
</protein>
<comment type="similarity">
    <text evidence="1">Belongs to the PhzF family.</text>
</comment>
<feature type="active site" evidence="3">
    <location>
        <position position="56"/>
    </location>
</feature>
<reference evidence="4" key="1">
    <citation type="submission" date="2021-01" db="EMBL/GenBank/DDBJ databases">
        <title>Whole genome shotgun sequence of Planobispora rosea NBRC 15558.</title>
        <authorList>
            <person name="Komaki H."/>
            <person name="Tamura T."/>
        </authorList>
    </citation>
    <scope>NUCLEOTIDE SEQUENCE</scope>
    <source>
        <strain evidence="4">NBRC 15558</strain>
    </source>
</reference>
<dbReference type="Pfam" id="PF02567">
    <property type="entry name" value="PhzC-PhzF"/>
    <property type="match status" value="1"/>
</dbReference>
<dbReference type="PANTHER" id="PTHR13774:SF17">
    <property type="entry name" value="PHENAZINE BIOSYNTHESIS-LIKE DOMAIN-CONTAINING PROTEIN"/>
    <property type="match status" value="1"/>
</dbReference>
<comment type="caution">
    <text evidence="4">The sequence shown here is derived from an EMBL/GenBank/DDBJ whole genome shotgun (WGS) entry which is preliminary data.</text>
</comment>
<dbReference type="NCBIfam" id="TIGR00654">
    <property type="entry name" value="PhzF_family"/>
    <property type="match status" value="1"/>
</dbReference>
<dbReference type="GO" id="GO:0005737">
    <property type="term" value="C:cytoplasm"/>
    <property type="evidence" value="ECO:0007669"/>
    <property type="project" value="TreeGrafter"/>
</dbReference>
<dbReference type="EMBL" id="BOOI01000034">
    <property type="protein sequence ID" value="GIH85378.1"/>
    <property type="molecule type" value="Genomic_DNA"/>
</dbReference>
<dbReference type="GO" id="GO:0016853">
    <property type="term" value="F:isomerase activity"/>
    <property type="evidence" value="ECO:0007669"/>
    <property type="project" value="UniProtKB-KW"/>
</dbReference>
<evidence type="ECO:0000256" key="1">
    <source>
        <dbReference type="ARBA" id="ARBA00008270"/>
    </source>
</evidence>
<keyword evidence="2" id="KW-0413">Isomerase</keyword>
<accession>A0A8J3S8N3</accession>
<keyword evidence="5" id="KW-1185">Reference proteome</keyword>
<name>A0A8J3S8N3_PLARO</name>
<evidence type="ECO:0000256" key="3">
    <source>
        <dbReference type="PIRSR" id="PIRSR016184-1"/>
    </source>
</evidence>
<dbReference type="PANTHER" id="PTHR13774">
    <property type="entry name" value="PHENAZINE BIOSYNTHESIS PROTEIN"/>
    <property type="match status" value="1"/>
</dbReference>
<dbReference type="AlphaFoldDB" id="A0A8J3S8N3"/>
<dbReference type="Proteomes" id="UP000655044">
    <property type="component" value="Unassembled WGS sequence"/>
</dbReference>
<sequence length="274" mass="29347">MRPHTGTPYHHLMRIYTVDAFTDRAFHGNPAGVCLLDAPMPDSWMQSLASEMKHSETAFLLQGENGGPHSLRWFTPAVEVALCGHATLATAHVLYSTGAASGTVEFSTKSGILSVTGDENGLITMDFPAKAIQETTPPRGLVEALGVKPLWIGRNEWDYLVEVESEEAVRAASPDFTALAAVDARGVIVTAEAAGNDADYVSRFFAPRVGVPEDPVTGSAHCALSPYWTARLGRETLTGHQLSERGGMVRTTVRGARVELSGYATTVLSGELHI</sequence>
<gene>
    <name evidence="4" type="ORF">Pro02_37860</name>
</gene>